<name>A0A847ET24_9BACT</name>
<sequence>MTLTEAAFWFKRFSKVGIGIVLLVILIVFIVWKRPGGEVPLKYITASCACTPQAKDFTSSILTIPSYEITNETLPPYEFQTESGKLDDNLPKIVNVYEYVNLGAQINARAEAMILAKKMGFNPDRIRKEGDKEYRWKDSRTGRELWVTSEDLNFKLFTSDLDGISRIRKEGDFPSPEEAIKSATSALNSLGVLDSNYTADKFSTYLVKIEDDGVFTEADSLIEADLIRVDFSRTASLITVPMNIEGADQMVASLQRRDMIAIEGSELINDERVVTTEFVTLVLNDNPNKSNISVYVGADNEEYEELENIYQIDFKTWSVSPTSCGTYPLIGASVAEEKVKNGLGSLVFLNYDEDQVAPYSPQEIKKFLITEITLAYYEGSVAQNYLQPIYFFSGIAELENSKKANFHIYYPAIDYENVTDEVEIKEVVVEQKGGLLPSL</sequence>
<keyword evidence="1" id="KW-1133">Transmembrane helix</keyword>
<feature type="transmembrane region" description="Helical" evidence="1">
    <location>
        <begin position="12"/>
        <end position="32"/>
    </location>
</feature>
<keyword evidence="1" id="KW-0472">Membrane</keyword>
<evidence type="ECO:0000313" key="2">
    <source>
        <dbReference type="EMBL" id="NLE30826.1"/>
    </source>
</evidence>
<evidence type="ECO:0000256" key="1">
    <source>
        <dbReference type="SAM" id="Phobius"/>
    </source>
</evidence>
<reference evidence="2 3" key="1">
    <citation type="journal article" date="2020" name="Biotechnol. Biofuels">
        <title>New insights from the biogas microbiome by comprehensive genome-resolved metagenomics of nearly 1600 species originating from multiple anaerobic digesters.</title>
        <authorList>
            <person name="Campanaro S."/>
            <person name="Treu L."/>
            <person name="Rodriguez-R L.M."/>
            <person name="Kovalovszki A."/>
            <person name="Ziels R.M."/>
            <person name="Maus I."/>
            <person name="Zhu X."/>
            <person name="Kougias P.G."/>
            <person name="Basile A."/>
            <person name="Luo G."/>
            <person name="Schluter A."/>
            <person name="Konstantinidis K.T."/>
            <person name="Angelidaki I."/>
        </authorList>
    </citation>
    <scope>NUCLEOTIDE SEQUENCE [LARGE SCALE GENOMIC DNA]</scope>
    <source>
        <strain evidence="2">AS06rmzACSIP_421</strain>
    </source>
</reference>
<evidence type="ECO:0000313" key="3">
    <source>
        <dbReference type="Proteomes" id="UP000554004"/>
    </source>
</evidence>
<dbReference type="AlphaFoldDB" id="A0A847ET24"/>
<comment type="caution">
    <text evidence="2">The sequence shown here is derived from an EMBL/GenBank/DDBJ whole genome shotgun (WGS) entry which is preliminary data.</text>
</comment>
<dbReference type="EMBL" id="JAAZAL010000032">
    <property type="protein sequence ID" value="NLE30826.1"/>
    <property type="molecule type" value="Genomic_DNA"/>
</dbReference>
<dbReference type="Proteomes" id="UP000554004">
    <property type="component" value="Unassembled WGS sequence"/>
</dbReference>
<protein>
    <submittedName>
        <fullName evidence="2">Uncharacterized protein</fullName>
    </submittedName>
</protein>
<gene>
    <name evidence="2" type="ORF">GX618_00935</name>
</gene>
<proteinExistence type="predicted"/>
<organism evidence="2 3">
    <name type="scientific">Candidatus Dojkabacteria bacterium</name>
    <dbReference type="NCBI Taxonomy" id="2099670"/>
    <lineage>
        <taxon>Bacteria</taxon>
        <taxon>Candidatus Dojkabacteria</taxon>
    </lineage>
</organism>
<accession>A0A847ET24</accession>
<keyword evidence="1" id="KW-0812">Transmembrane</keyword>